<dbReference type="EMBL" id="RYZI01000645">
    <property type="protein sequence ID" value="RWA04045.1"/>
    <property type="molecule type" value="Genomic_DNA"/>
</dbReference>
<name>A0A439CPG8_9PEZI</name>
<evidence type="ECO:0000313" key="2">
    <source>
        <dbReference type="Proteomes" id="UP000286045"/>
    </source>
</evidence>
<gene>
    <name evidence="1" type="ORF">EKO27_g11062</name>
</gene>
<reference evidence="1 2" key="1">
    <citation type="submission" date="2018-12" db="EMBL/GenBank/DDBJ databases">
        <title>Draft genome sequence of Xylaria grammica IHI A82.</title>
        <authorList>
            <person name="Buettner E."/>
            <person name="Kellner H."/>
        </authorList>
    </citation>
    <scope>NUCLEOTIDE SEQUENCE [LARGE SCALE GENOMIC DNA]</scope>
    <source>
        <strain evidence="1 2">IHI A82</strain>
    </source>
</reference>
<evidence type="ECO:0000313" key="1">
    <source>
        <dbReference type="EMBL" id="RWA04045.1"/>
    </source>
</evidence>
<keyword evidence="2" id="KW-1185">Reference proteome</keyword>
<proteinExistence type="predicted"/>
<organism evidence="1 2">
    <name type="scientific">Xylaria grammica</name>
    <dbReference type="NCBI Taxonomy" id="363999"/>
    <lineage>
        <taxon>Eukaryota</taxon>
        <taxon>Fungi</taxon>
        <taxon>Dikarya</taxon>
        <taxon>Ascomycota</taxon>
        <taxon>Pezizomycotina</taxon>
        <taxon>Sordariomycetes</taxon>
        <taxon>Xylariomycetidae</taxon>
        <taxon>Xylariales</taxon>
        <taxon>Xylariaceae</taxon>
        <taxon>Xylaria</taxon>
    </lineage>
</organism>
<protein>
    <submittedName>
        <fullName evidence="1">Uncharacterized protein</fullName>
    </submittedName>
</protein>
<dbReference type="AlphaFoldDB" id="A0A439CPG8"/>
<sequence length="106" mass="11552">MDKFPNALALRQRAAARRFATWTALRKKRGLTAKPAFAKRTKEELEEYLAIDHGESDLGYNLGTPEDVIFSNNATAALVQEAILGPYFASGWQPSIQPGATATASL</sequence>
<dbReference type="STRING" id="363999.A0A439CPG8"/>
<dbReference type="Proteomes" id="UP000286045">
    <property type="component" value="Unassembled WGS sequence"/>
</dbReference>
<accession>A0A439CPG8</accession>
<comment type="caution">
    <text evidence="1">The sequence shown here is derived from an EMBL/GenBank/DDBJ whole genome shotgun (WGS) entry which is preliminary data.</text>
</comment>